<dbReference type="Proteomes" id="UP000176998">
    <property type="component" value="Unassembled WGS sequence"/>
</dbReference>
<sequence length="109" mass="12118">MSVVAHNELSMKLALISLATSVGRSIGRAISGAIWTNEFLGFLIKHPPEDKKSEAITIYRDIKVQLSYAWETLARAGIVHAYRDVQRHMGAAFMPLALVCVFCGRMSPW</sequence>
<reference evidence="1 2" key="1">
    <citation type="submission" date="2016-09" db="EMBL/GenBank/DDBJ databases">
        <authorList>
            <person name="Capua I."/>
            <person name="De Benedictis P."/>
            <person name="Joannis T."/>
            <person name="Lombin L.H."/>
            <person name="Cattoli G."/>
        </authorList>
    </citation>
    <scope>NUCLEOTIDE SEQUENCE [LARGE SCALE GENOMIC DNA]</scope>
    <source>
        <strain evidence="1 2">IMI 309357</strain>
    </source>
</reference>
<dbReference type="AlphaFoldDB" id="A0A1G4AUJ4"/>
<evidence type="ECO:0000313" key="2">
    <source>
        <dbReference type="Proteomes" id="UP000176998"/>
    </source>
</evidence>
<dbReference type="OrthoDB" id="4078873at2759"/>
<dbReference type="RefSeq" id="XP_022469982.1">
    <property type="nucleotide sequence ID" value="XM_022623514.1"/>
</dbReference>
<gene>
    <name evidence="1" type="ORF">CORC01_11892</name>
</gene>
<keyword evidence="2" id="KW-1185">Reference proteome</keyword>
<proteinExistence type="predicted"/>
<protein>
    <submittedName>
        <fullName evidence="1">Siderophore iron transporter mirB</fullName>
    </submittedName>
</protein>
<organism evidence="1 2">
    <name type="scientific">Colletotrichum orchidophilum</name>
    <dbReference type="NCBI Taxonomy" id="1209926"/>
    <lineage>
        <taxon>Eukaryota</taxon>
        <taxon>Fungi</taxon>
        <taxon>Dikarya</taxon>
        <taxon>Ascomycota</taxon>
        <taxon>Pezizomycotina</taxon>
        <taxon>Sordariomycetes</taxon>
        <taxon>Hypocreomycetidae</taxon>
        <taxon>Glomerellales</taxon>
        <taxon>Glomerellaceae</taxon>
        <taxon>Colletotrichum</taxon>
    </lineage>
</organism>
<evidence type="ECO:0000313" key="1">
    <source>
        <dbReference type="EMBL" id="OHE92814.1"/>
    </source>
</evidence>
<name>A0A1G4AUJ4_9PEZI</name>
<dbReference type="EMBL" id="MJBS01000136">
    <property type="protein sequence ID" value="OHE92814.1"/>
    <property type="molecule type" value="Genomic_DNA"/>
</dbReference>
<accession>A0A1G4AUJ4</accession>
<comment type="caution">
    <text evidence="1">The sequence shown here is derived from an EMBL/GenBank/DDBJ whole genome shotgun (WGS) entry which is preliminary data.</text>
</comment>
<dbReference type="GeneID" id="34565024"/>